<dbReference type="AlphaFoldDB" id="A0A6J5F278"/>
<protein>
    <submittedName>
        <fullName evidence="1">Uncharacterized protein</fullName>
    </submittedName>
</protein>
<organism evidence="1 2">
    <name type="scientific">Paraburkholderia humisilvae</name>
    <dbReference type="NCBI Taxonomy" id="627669"/>
    <lineage>
        <taxon>Bacteria</taxon>
        <taxon>Pseudomonadati</taxon>
        <taxon>Pseudomonadota</taxon>
        <taxon>Betaproteobacteria</taxon>
        <taxon>Burkholderiales</taxon>
        <taxon>Burkholderiaceae</taxon>
        <taxon>Paraburkholderia</taxon>
    </lineage>
</organism>
<proteinExistence type="predicted"/>
<keyword evidence="2" id="KW-1185">Reference proteome</keyword>
<evidence type="ECO:0000313" key="2">
    <source>
        <dbReference type="Proteomes" id="UP000494363"/>
    </source>
</evidence>
<reference evidence="1 2" key="1">
    <citation type="submission" date="2020-04" db="EMBL/GenBank/DDBJ databases">
        <authorList>
            <person name="De Canck E."/>
        </authorList>
    </citation>
    <scope>NUCLEOTIDE SEQUENCE [LARGE SCALE GENOMIC DNA]</scope>
    <source>
        <strain evidence="1 2">LMG 29542</strain>
    </source>
</reference>
<sequence>MQNQNKTFGWERAKNNDLLFKVFDEYPSFHDSAVATFCMERKRRSFEGADAKPLPHGRARYLTDIRLEVLHNRYGKPRTDGHSDYLVIVELLDIRSAEIDVNAMLEEASIMEISLSDAADNLVAFDLMPNIGLDIRVTCKEVVIGAVRPYNRSEP</sequence>
<accession>A0A6J5F278</accession>
<dbReference type="Proteomes" id="UP000494363">
    <property type="component" value="Unassembled WGS sequence"/>
</dbReference>
<name>A0A6J5F278_9BURK</name>
<evidence type="ECO:0000313" key="1">
    <source>
        <dbReference type="EMBL" id="CAB3772939.1"/>
    </source>
</evidence>
<gene>
    <name evidence="1" type="ORF">LMG29542_07040</name>
</gene>
<dbReference type="EMBL" id="CADIKH010000065">
    <property type="protein sequence ID" value="CAB3772939.1"/>
    <property type="molecule type" value="Genomic_DNA"/>
</dbReference>
<dbReference type="RefSeq" id="WP_175232390.1">
    <property type="nucleotide sequence ID" value="NZ_CADIKH010000065.1"/>
</dbReference>